<keyword evidence="4" id="KW-0408">Iron</keyword>
<dbReference type="GO" id="GO:0005829">
    <property type="term" value="C:cytosol"/>
    <property type="evidence" value="ECO:0007669"/>
    <property type="project" value="TreeGrafter"/>
</dbReference>
<dbReference type="SFLD" id="SFLDS00029">
    <property type="entry name" value="Radical_SAM"/>
    <property type="match status" value="1"/>
</dbReference>
<dbReference type="GO" id="GO:0051536">
    <property type="term" value="F:iron-sulfur cluster binding"/>
    <property type="evidence" value="ECO:0007669"/>
    <property type="project" value="UniProtKB-KW"/>
</dbReference>
<dbReference type="InterPro" id="IPR025288">
    <property type="entry name" value="DUF4080"/>
</dbReference>
<evidence type="ECO:0000313" key="7">
    <source>
        <dbReference type="EMBL" id="HFH29933.1"/>
    </source>
</evidence>
<dbReference type="Gene3D" id="3.40.50.280">
    <property type="entry name" value="Cobalamin-binding domain"/>
    <property type="match status" value="1"/>
</dbReference>
<evidence type="ECO:0000256" key="2">
    <source>
        <dbReference type="ARBA" id="ARBA00022691"/>
    </source>
</evidence>
<accession>A0A7C3EA32</accession>
<dbReference type="AlphaFoldDB" id="A0A7C3EA32"/>
<dbReference type="PANTHER" id="PTHR43409">
    <property type="entry name" value="ANAEROBIC MAGNESIUM-PROTOPORPHYRIN IX MONOMETHYL ESTER CYCLASE-RELATED"/>
    <property type="match status" value="1"/>
</dbReference>
<dbReference type="InterPro" id="IPR058240">
    <property type="entry name" value="rSAM_sf"/>
</dbReference>
<dbReference type="SMART" id="SM00729">
    <property type="entry name" value="Elp3"/>
    <property type="match status" value="1"/>
</dbReference>
<keyword evidence="2" id="KW-0949">S-adenosyl-L-methionine</keyword>
<dbReference type="Gene3D" id="3.80.30.20">
    <property type="entry name" value="tm_1862 like domain"/>
    <property type="match status" value="1"/>
</dbReference>
<evidence type="ECO:0000256" key="5">
    <source>
        <dbReference type="ARBA" id="ARBA00023014"/>
    </source>
</evidence>
<feature type="domain" description="Radical SAM core" evidence="6">
    <location>
        <begin position="182"/>
        <end position="414"/>
    </location>
</feature>
<dbReference type="SUPFAM" id="SSF102114">
    <property type="entry name" value="Radical SAM enzymes"/>
    <property type="match status" value="1"/>
</dbReference>
<dbReference type="PANTHER" id="PTHR43409:SF16">
    <property type="entry name" value="SLR0320 PROTEIN"/>
    <property type="match status" value="1"/>
</dbReference>
<dbReference type="InterPro" id="IPR023404">
    <property type="entry name" value="rSAM_horseshoe"/>
</dbReference>
<keyword evidence="3" id="KW-0479">Metal-binding</keyword>
<protein>
    <submittedName>
        <fullName evidence="7">DUF4080 domain-containing protein</fullName>
    </submittedName>
</protein>
<evidence type="ECO:0000256" key="1">
    <source>
        <dbReference type="ARBA" id="ARBA00001966"/>
    </source>
</evidence>
<dbReference type="GO" id="GO:0046872">
    <property type="term" value="F:metal ion binding"/>
    <property type="evidence" value="ECO:0007669"/>
    <property type="project" value="UniProtKB-KW"/>
</dbReference>
<dbReference type="EMBL" id="DSVL01000323">
    <property type="protein sequence ID" value="HFH29933.1"/>
    <property type="molecule type" value="Genomic_DNA"/>
</dbReference>
<name>A0A7C3EA32_9SPIR</name>
<dbReference type="InterPro" id="IPR007197">
    <property type="entry name" value="rSAM"/>
</dbReference>
<organism evidence="7">
    <name type="scientific">Gracilinema caldarium</name>
    <dbReference type="NCBI Taxonomy" id="215591"/>
    <lineage>
        <taxon>Bacteria</taxon>
        <taxon>Pseudomonadati</taxon>
        <taxon>Spirochaetota</taxon>
        <taxon>Spirochaetia</taxon>
        <taxon>Spirochaetales</taxon>
        <taxon>Breznakiellaceae</taxon>
        <taxon>Gracilinema</taxon>
    </lineage>
</organism>
<evidence type="ECO:0000256" key="3">
    <source>
        <dbReference type="ARBA" id="ARBA00022723"/>
    </source>
</evidence>
<gene>
    <name evidence="7" type="ORF">ENS59_10560</name>
</gene>
<dbReference type="Pfam" id="PF13311">
    <property type="entry name" value="DUF4080"/>
    <property type="match status" value="1"/>
</dbReference>
<dbReference type="CDD" id="cd01335">
    <property type="entry name" value="Radical_SAM"/>
    <property type="match status" value="1"/>
</dbReference>
<dbReference type="PROSITE" id="PS51918">
    <property type="entry name" value="RADICAL_SAM"/>
    <property type="match status" value="1"/>
</dbReference>
<reference evidence="7" key="1">
    <citation type="journal article" date="2020" name="mSystems">
        <title>Genome- and Community-Level Interaction Insights into Carbon Utilization and Element Cycling Functions of Hydrothermarchaeota in Hydrothermal Sediment.</title>
        <authorList>
            <person name="Zhou Z."/>
            <person name="Liu Y."/>
            <person name="Xu W."/>
            <person name="Pan J."/>
            <person name="Luo Z.H."/>
            <person name="Li M."/>
        </authorList>
    </citation>
    <scope>NUCLEOTIDE SEQUENCE [LARGE SCALE GENOMIC DNA]</scope>
    <source>
        <strain evidence="7">SpSt-503</strain>
    </source>
</reference>
<comment type="cofactor">
    <cofactor evidence="1">
        <name>[4Fe-4S] cluster</name>
        <dbReference type="ChEBI" id="CHEBI:49883"/>
    </cofactor>
</comment>
<sequence>MVDYSLIFVSIHCERSPDAVPLGAAAVASFVQAQFPHIQLLEAHIDEGAQRIFDRLSRLSSDASSTTGTPGSSDSLGPCRQIVGFSLYSWNRKLSQTVAELYRKANPDSLLIAGGPEVSARPKGLSTAEGGPFSVLVQGEGESALYKILESWSRDHSLESGIVQGETEDLASLPSPWLSGLLQGTRGALWELARGCPYACTYCYESKGNHRLRYISEERFNRELDYFVQKQIPSVFVLDPTFNANNKRTLQILDRILEKAPDIHWHFEVRSELITRDQARRFAQLGASLQIGLQTADPEVSSRLNRPLDRAKFKQKIDMLNQEGVIFGLDLIYGLPGDTLKGFMESLNFAINLYPNHLDIFRLAVLPGTVLAEEASQYGMEYEKEPPYTLRSSASFSRQDLDRAERLARSVDFFYNKGRVVPWFNQVLYPLQKSPAQLFQLFADFMDAKKKPWDANLDPSYPASREAIMLEFLHGLFEKQRLDYLLPAVWDVVRFHGAWARALAEGITTTIDCNYDPDQLFGGGVQDLEEFCALADMNPTKIRVRPGRNEPEVSCIS</sequence>
<evidence type="ECO:0000256" key="4">
    <source>
        <dbReference type="ARBA" id="ARBA00023004"/>
    </source>
</evidence>
<dbReference type="GO" id="GO:0003824">
    <property type="term" value="F:catalytic activity"/>
    <property type="evidence" value="ECO:0007669"/>
    <property type="project" value="InterPro"/>
</dbReference>
<dbReference type="SFLD" id="SFLDG01082">
    <property type="entry name" value="B12-binding_domain_containing"/>
    <property type="match status" value="1"/>
</dbReference>
<dbReference type="InterPro" id="IPR051198">
    <property type="entry name" value="BchE-like"/>
</dbReference>
<evidence type="ECO:0000259" key="6">
    <source>
        <dbReference type="PROSITE" id="PS51918"/>
    </source>
</evidence>
<dbReference type="Pfam" id="PF04055">
    <property type="entry name" value="Radical_SAM"/>
    <property type="match status" value="1"/>
</dbReference>
<comment type="caution">
    <text evidence="7">The sequence shown here is derived from an EMBL/GenBank/DDBJ whole genome shotgun (WGS) entry which is preliminary data.</text>
</comment>
<dbReference type="InterPro" id="IPR006638">
    <property type="entry name" value="Elp3/MiaA/NifB-like_rSAM"/>
</dbReference>
<keyword evidence="5" id="KW-0411">Iron-sulfur</keyword>
<proteinExistence type="predicted"/>